<organism evidence="1">
    <name type="scientific">Nocardia farcinica</name>
    <dbReference type="NCBI Taxonomy" id="37329"/>
    <lineage>
        <taxon>Bacteria</taxon>
        <taxon>Bacillati</taxon>
        <taxon>Actinomycetota</taxon>
        <taxon>Actinomycetes</taxon>
        <taxon>Mycobacteriales</taxon>
        <taxon>Nocardiaceae</taxon>
        <taxon>Nocardia</taxon>
    </lineage>
</organism>
<dbReference type="RefSeq" id="WP_137355110.1">
    <property type="nucleotide sequence ID" value="NZ_CAACYE020000005.1"/>
</dbReference>
<accession>A0A449G5N5</accession>
<evidence type="ECO:0000313" key="1">
    <source>
        <dbReference type="EMBL" id="VFA81062.1"/>
    </source>
</evidence>
<dbReference type="EMBL" id="CAACYE010000003">
    <property type="protein sequence ID" value="VFA81062.1"/>
    <property type="molecule type" value="Genomic_DNA"/>
</dbReference>
<sequence>MTQESRRSITVTSEGEQHTFTGDVKLCKLGLTGTYYILMGDEVVWRQSVRNGVAAAVEIKTEGFSVED</sequence>
<name>A0A449G5N5_NOCFR</name>
<proteinExistence type="predicted"/>
<reference evidence="1" key="1">
    <citation type="submission" date="2019-02" db="EMBL/GenBank/DDBJ databases">
        <authorList>
            <consortium name="Pathogen Informatics"/>
        </authorList>
    </citation>
    <scope>NUCLEOTIDE SEQUENCE</scope>
    <source>
        <strain evidence="1">3012STDY6733949</strain>
    </source>
</reference>
<gene>
    <name evidence="1" type="ORF">NCTC1935_00087</name>
</gene>
<dbReference type="AlphaFoldDB" id="A0A449G5N5"/>
<protein>
    <submittedName>
        <fullName evidence="1">Uncharacterized protein</fullName>
    </submittedName>
</protein>